<evidence type="ECO:0000313" key="7">
    <source>
        <dbReference type="EMBL" id="VEH71501.1"/>
    </source>
</evidence>
<dbReference type="PANTHER" id="PTHR42794:SF1">
    <property type="entry name" value="HEMIN IMPORT ATP-BINDING PROTEIN HMUV"/>
    <property type="match status" value="1"/>
</dbReference>
<protein>
    <submittedName>
        <fullName evidence="6">ABC transporter ATP-binding protein</fullName>
    </submittedName>
    <submittedName>
        <fullName evidence="7">Probable siderophore transport system ATP-binding protein YusV</fullName>
    </submittedName>
</protein>
<evidence type="ECO:0000259" key="5">
    <source>
        <dbReference type="PROSITE" id="PS50893"/>
    </source>
</evidence>
<dbReference type="FunFam" id="3.40.50.300:FF:000134">
    <property type="entry name" value="Iron-enterobactin ABC transporter ATP-binding protein"/>
    <property type="match status" value="1"/>
</dbReference>
<dbReference type="Pfam" id="PF00005">
    <property type="entry name" value="ABC_tran"/>
    <property type="match status" value="1"/>
</dbReference>
<dbReference type="Proteomes" id="UP000677180">
    <property type="component" value="Chromosome"/>
</dbReference>
<evidence type="ECO:0000256" key="4">
    <source>
        <dbReference type="ARBA" id="ARBA00022967"/>
    </source>
</evidence>
<keyword evidence="2" id="KW-0547">Nucleotide-binding</keyword>
<dbReference type="CDD" id="cd03214">
    <property type="entry name" value="ABC_Iron-Siderophores_B12_Hemin"/>
    <property type="match status" value="1"/>
</dbReference>
<dbReference type="SMART" id="SM00382">
    <property type="entry name" value="AAA"/>
    <property type="match status" value="1"/>
</dbReference>
<dbReference type="Proteomes" id="UP000273044">
    <property type="component" value="Chromosome"/>
</dbReference>
<evidence type="ECO:0000313" key="6">
    <source>
        <dbReference type="EMBL" id="QUC11387.1"/>
    </source>
</evidence>
<dbReference type="InterPro" id="IPR003593">
    <property type="entry name" value="AAA+_ATPase"/>
</dbReference>
<dbReference type="RefSeq" id="WP_051015088.1">
    <property type="nucleotide sequence ID" value="NZ_CP040007.1"/>
</dbReference>
<dbReference type="OrthoDB" id="5296765at2"/>
<dbReference type="AlphaFoldDB" id="A0A3N4D864"/>
<name>A0A3N4D864_9ACTN</name>
<dbReference type="PROSITE" id="PS50893">
    <property type="entry name" value="ABC_TRANSPORTER_2"/>
    <property type="match status" value="1"/>
</dbReference>
<keyword evidence="4" id="KW-1278">Translocase</keyword>
<dbReference type="InterPro" id="IPR017871">
    <property type="entry name" value="ABC_transporter-like_CS"/>
</dbReference>
<dbReference type="InterPro" id="IPR003439">
    <property type="entry name" value="ABC_transporter-like_ATP-bd"/>
</dbReference>
<reference evidence="7 8" key="1">
    <citation type="submission" date="2018-12" db="EMBL/GenBank/DDBJ databases">
        <authorList>
            <consortium name="Pathogen Informatics"/>
        </authorList>
    </citation>
    <scope>NUCLEOTIDE SEQUENCE [LARGE SCALE GENOMIC DNA]</scope>
    <source>
        <strain evidence="7 8">NCTC12967</strain>
    </source>
</reference>
<organism evidence="7 8">
    <name type="scientific">Arachnia propionica</name>
    <dbReference type="NCBI Taxonomy" id="1750"/>
    <lineage>
        <taxon>Bacteria</taxon>
        <taxon>Bacillati</taxon>
        <taxon>Actinomycetota</taxon>
        <taxon>Actinomycetes</taxon>
        <taxon>Propionibacteriales</taxon>
        <taxon>Propionibacteriaceae</taxon>
        <taxon>Arachnia</taxon>
    </lineage>
</organism>
<dbReference type="PANTHER" id="PTHR42794">
    <property type="entry name" value="HEMIN IMPORT ATP-BINDING PROTEIN HMUV"/>
    <property type="match status" value="1"/>
</dbReference>
<dbReference type="InterPro" id="IPR027417">
    <property type="entry name" value="P-loop_NTPase"/>
</dbReference>
<accession>A0A3N4D864</accession>
<dbReference type="EMBL" id="LR134406">
    <property type="protein sequence ID" value="VEH71501.1"/>
    <property type="molecule type" value="Genomic_DNA"/>
</dbReference>
<keyword evidence="3 7" id="KW-0067">ATP-binding</keyword>
<evidence type="ECO:0000256" key="3">
    <source>
        <dbReference type="ARBA" id="ARBA00022840"/>
    </source>
</evidence>
<gene>
    <name evidence="7" type="primary">yusV_8</name>
    <name evidence="6" type="ORF">J5A53_01395</name>
    <name evidence="7" type="ORF">NCTC12967_02823</name>
</gene>
<reference evidence="6" key="2">
    <citation type="submission" date="2021-03" db="EMBL/GenBank/DDBJ databases">
        <title>Human Oral Microbial Genomes.</title>
        <authorList>
            <person name="Johnston C.D."/>
            <person name="Chen T."/>
            <person name="Dewhirst F.E."/>
        </authorList>
    </citation>
    <scope>NUCLEOTIDE SEQUENCE</scope>
    <source>
        <strain evidence="6">F0714</strain>
    </source>
</reference>
<proteinExistence type="predicted"/>
<feature type="domain" description="ABC transporter" evidence="5">
    <location>
        <begin position="5"/>
        <end position="241"/>
    </location>
</feature>
<dbReference type="SUPFAM" id="SSF52540">
    <property type="entry name" value="P-loop containing nucleoside triphosphate hydrolases"/>
    <property type="match status" value="1"/>
</dbReference>
<dbReference type="GO" id="GO:0005524">
    <property type="term" value="F:ATP binding"/>
    <property type="evidence" value="ECO:0007669"/>
    <property type="project" value="UniProtKB-KW"/>
</dbReference>
<evidence type="ECO:0000256" key="2">
    <source>
        <dbReference type="ARBA" id="ARBA00022741"/>
    </source>
</evidence>
<evidence type="ECO:0000256" key="1">
    <source>
        <dbReference type="ARBA" id="ARBA00022448"/>
    </source>
</evidence>
<evidence type="ECO:0000313" key="8">
    <source>
        <dbReference type="Proteomes" id="UP000273044"/>
    </source>
</evidence>
<dbReference type="GO" id="GO:0016887">
    <property type="term" value="F:ATP hydrolysis activity"/>
    <property type="evidence" value="ECO:0007669"/>
    <property type="project" value="InterPro"/>
</dbReference>
<sequence length="275" mass="29638">MTARISARGLRLSLGGRRILDGIDLDFAPGRVHGILGPNGCGKTTLIRALSGALRPDAGEVRLDDAPIRALSPAGLARVMAVVWQGGQVSGDVTVRRLIGYGRYAYLPWWRLNPSGRDPAIEEAMAVTGVAHLSHRLVASLSGGERQRVWIAMALAQQPRVLLLDEPTTYLDIAHQLDVLELIRDLNQRSGLTVITVLHDLAQAARYCDRCVVMGEGRVRTDGVPAEALSAGQIERNFAVNAWVTTDPSAGHPVIVPRHRVSAAPPENRETEGAP</sequence>
<keyword evidence="1" id="KW-0813">Transport</keyword>
<keyword evidence="8" id="KW-1185">Reference proteome</keyword>
<dbReference type="GeneID" id="64408236"/>
<dbReference type="PROSITE" id="PS00211">
    <property type="entry name" value="ABC_TRANSPORTER_1"/>
    <property type="match status" value="1"/>
</dbReference>
<dbReference type="OMA" id="FVWQWAD"/>
<dbReference type="Gene3D" id="3.40.50.300">
    <property type="entry name" value="P-loop containing nucleotide triphosphate hydrolases"/>
    <property type="match status" value="1"/>
</dbReference>
<dbReference type="EMBL" id="CP072385">
    <property type="protein sequence ID" value="QUC11387.1"/>
    <property type="molecule type" value="Genomic_DNA"/>
</dbReference>